<dbReference type="AlphaFoldDB" id="A0A7J7JZ61"/>
<proteinExistence type="predicted"/>
<feature type="region of interest" description="Disordered" evidence="3">
    <location>
        <begin position="276"/>
        <end position="315"/>
    </location>
</feature>
<keyword evidence="1 2" id="KW-0694">RNA-binding</keyword>
<dbReference type="PROSITE" id="PS50961">
    <property type="entry name" value="HTH_LA"/>
    <property type="match status" value="1"/>
</dbReference>
<feature type="domain" description="XRRM" evidence="5">
    <location>
        <begin position="175"/>
        <end position="297"/>
    </location>
</feature>
<dbReference type="InterPro" id="IPR006630">
    <property type="entry name" value="La_HTH"/>
</dbReference>
<dbReference type="SMART" id="SM00715">
    <property type="entry name" value="LA"/>
    <property type="match status" value="1"/>
</dbReference>
<dbReference type="InterPro" id="IPR036388">
    <property type="entry name" value="WH-like_DNA-bd_sf"/>
</dbReference>
<organism evidence="6 7">
    <name type="scientific">Bugula neritina</name>
    <name type="common">Brown bryozoan</name>
    <name type="synonym">Sertularia neritina</name>
    <dbReference type="NCBI Taxonomy" id="10212"/>
    <lineage>
        <taxon>Eukaryota</taxon>
        <taxon>Metazoa</taxon>
        <taxon>Spiralia</taxon>
        <taxon>Lophotrochozoa</taxon>
        <taxon>Bryozoa</taxon>
        <taxon>Gymnolaemata</taxon>
        <taxon>Cheilostomatida</taxon>
        <taxon>Flustrina</taxon>
        <taxon>Buguloidea</taxon>
        <taxon>Bugulidae</taxon>
        <taxon>Bugula</taxon>
    </lineage>
</organism>
<feature type="compositionally biased region" description="Gly residues" evidence="3">
    <location>
        <begin position="284"/>
        <end position="293"/>
    </location>
</feature>
<dbReference type="EMBL" id="VXIV02001578">
    <property type="protein sequence ID" value="KAF6031672.1"/>
    <property type="molecule type" value="Genomic_DNA"/>
</dbReference>
<evidence type="ECO:0000256" key="2">
    <source>
        <dbReference type="PROSITE-ProRule" id="PRU00332"/>
    </source>
</evidence>
<evidence type="ECO:0000313" key="6">
    <source>
        <dbReference type="EMBL" id="KAF6031672.1"/>
    </source>
</evidence>
<dbReference type="InterPro" id="IPR014886">
    <property type="entry name" value="La_xRRM"/>
</dbReference>
<dbReference type="InterPro" id="IPR012677">
    <property type="entry name" value="Nucleotide-bd_a/b_plait_sf"/>
</dbReference>
<dbReference type="OrthoDB" id="439993at2759"/>
<name>A0A7J7JZ61_BUGNE</name>
<dbReference type="GO" id="GO:0003723">
    <property type="term" value="F:RNA binding"/>
    <property type="evidence" value="ECO:0007669"/>
    <property type="project" value="UniProtKB-UniRule"/>
</dbReference>
<dbReference type="PROSITE" id="PS51939">
    <property type="entry name" value="XRRM"/>
    <property type="match status" value="1"/>
</dbReference>
<protein>
    <submittedName>
        <fullName evidence="6">La</fullName>
    </submittedName>
</protein>
<dbReference type="InterPro" id="IPR035979">
    <property type="entry name" value="RBD_domain_sf"/>
</dbReference>
<evidence type="ECO:0000259" key="4">
    <source>
        <dbReference type="PROSITE" id="PS50961"/>
    </source>
</evidence>
<evidence type="ECO:0000313" key="7">
    <source>
        <dbReference type="Proteomes" id="UP000593567"/>
    </source>
</evidence>
<evidence type="ECO:0000256" key="3">
    <source>
        <dbReference type="SAM" id="MobiDB-lite"/>
    </source>
</evidence>
<feature type="domain" description="HTH La-type RNA-binding" evidence="4">
    <location>
        <begin position="26"/>
        <end position="116"/>
    </location>
</feature>
<dbReference type="Pfam" id="PF08777">
    <property type="entry name" value="RRM_3"/>
    <property type="match status" value="1"/>
</dbReference>
<gene>
    <name evidence="6" type="ORF">EB796_010017</name>
</gene>
<keyword evidence="7" id="KW-1185">Reference proteome</keyword>
<accession>A0A7J7JZ61</accession>
<evidence type="ECO:0000256" key="1">
    <source>
        <dbReference type="ARBA" id="ARBA00022884"/>
    </source>
</evidence>
<evidence type="ECO:0000259" key="5">
    <source>
        <dbReference type="PROSITE" id="PS51939"/>
    </source>
</evidence>
<sequence>MQTNNNHNVHFLLTGLRTQTQSNAKSRRAENDIRLLKRAITGNVKNANLDKDKFMNEEIKKNEGWILLTTLLTFNRLKAMSEDAKFITAALRKSTNDLLEGSVFVLFKTTELAKEFLTAEEIKYKDTPLIERLFKQDYFKKKQEEKLGGKIEDIRKKDEQKKKREQEEREELLARITRSSVLKVTGIPDETPIDKIKEFFGKYGDVAWVDFGKGDDRAKIRYATENEAKVAWDKALEEAKDKKVLFDEKELTGVVIEGEEEETHWKKFFESIQNRYKKNKPGHGGRGGKGGRGGFKRRNAGDGDGASKEKRSRND</sequence>
<dbReference type="Proteomes" id="UP000593567">
    <property type="component" value="Unassembled WGS sequence"/>
</dbReference>
<feature type="compositionally biased region" description="Basic and acidic residues" evidence="3">
    <location>
        <begin position="299"/>
        <end position="315"/>
    </location>
</feature>
<dbReference type="Gene3D" id="1.10.10.10">
    <property type="entry name" value="Winged helix-like DNA-binding domain superfamily/Winged helix DNA-binding domain"/>
    <property type="match status" value="1"/>
</dbReference>
<reference evidence="6" key="1">
    <citation type="submission" date="2020-06" db="EMBL/GenBank/DDBJ databases">
        <title>Draft genome of Bugula neritina, a colonial animal packing powerful symbionts and potential medicines.</title>
        <authorList>
            <person name="Rayko M."/>
        </authorList>
    </citation>
    <scope>NUCLEOTIDE SEQUENCE [LARGE SCALE GENOMIC DNA]</scope>
    <source>
        <strain evidence="6">Kwan_BN1</strain>
    </source>
</reference>
<dbReference type="InterPro" id="IPR036390">
    <property type="entry name" value="WH_DNA-bd_sf"/>
</dbReference>
<dbReference type="Gene3D" id="3.30.70.330">
    <property type="match status" value="1"/>
</dbReference>
<dbReference type="SUPFAM" id="SSF46785">
    <property type="entry name" value="Winged helix' DNA-binding domain"/>
    <property type="match status" value="1"/>
</dbReference>
<dbReference type="GO" id="GO:1990904">
    <property type="term" value="C:ribonucleoprotein complex"/>
    <property type="evidence" value="ECO:0007669"/>
    <property type="project" value="UniProtKB-UniRule"/>
</dbReference>
<dbReference type="Pfam" id="PF05383">
    <property type="entry name" value="La"/>
    <property type="match status" value="1"/>
</dbReference>
<dbReference type="SUPFAM" id="SSF54928">
    <property type="entry name" value="RNA-binding domain, RBD"/>
    <property type="match status" value="1"/>
</dbReference>
<comment type="caution">
    <text evidence="6">The sequence shown here is derived from an EMBL/GenBank/DDBJ whole genome shotgun (WGS) entry which is preliminary data.</text>
</comment>